<dbReference type="EMBL" id="JBHUCO010000045">
    <property type="protein sequence ID" value="MFD1522477.1"/>
    <property type="molecule type" value="Genomic_DNA"/>
</dbReference>
<dbReference type="RefSeq" id="WP_344723833.1">
    <property type="nucleotide sequence ID" value="NZ_BAAAUS010000023.1"/>
</dbReference>
<evidence type="ECO:0000313" key="3">
    <source>
        <dbReference type="EMBL" id="MFD1522477.1"/>
    </source>
</evidence>
<reference evidence="4" key="1">
    <citation type="journal article" date="2019" name="Int. J. Syst. Evol. Microbiol.">
        <title>The Global Catalogue of Microorganisms (GCM) 10K type strain sequencing project: providing services to taxonomists for standard genome sequencing and annotation.</title>
        <authorList>
            <consortium name="The Broad Institute Genomics Platform"/>
            <consortium name="The Broad Institute Genome Sequencing Center for Infectious Disease"/>
            <person name="Wu L."/>
            <person name="Ma J."/>
        </authorList>
    </citation>
    <scope>NUCLEOTIDE SEQUENCE [LARGE SCALE GENOMIC DNA]</scope>
    <source>
        <strain evidence="4">CCM 7043</strain>
    </source>
</reference>
<evidence type="ECO:0000256" key="1">
    <source>
        <dbReference type="SAM" id="MobiDB-lite"/>
    </source>
</evidence>
<sequence>MRALRVVGITESGGEISVVLEDPVRHERFTVPADEQLRAAARGDLSRLGQIAIELESQLRPREIQARIRAGASVEQVATAAGVPLQKIERFAYPVLLERSRTAEVAQRAHPVRADGPDTRMLGDVVAHTFGLRGQNYGEAEWDSWKGEDGRWVVALSWRAGRSDNRAHWTFQPGANGGTVTAVDEHASDLVEGLPARPLRTVGPVIELGRTEDIPEPPAPDHTEELRAAASDTVRTSGRIDSGRDHSVSETSRTATERPVARPAPEPRRAAPPAQRQPPAEPRTTPPPAAPAPAAKREQPAAPARTEKPVAEPAAEQPAAEEPAASQPAPEAPTTNRRTKKGKPVMPSWDEVLLGVRGQR</sequence>
<feature type="compositionally biased region" description="Low complexity" evidence="1">
    <location>
        <begin position="311"/>
        <end position="333"/>
    </location>
</feature>
<comment type="caution">
    <text evidence="3">The sequence shown here is derived from an EMBL/GenBank/DDBJ whole genome shotgun (WGS) entry which is preliminary data.</text>
</comment>
<gene>
    <name evidence="3" type="primary">sepH</name>
    <name evidence="3" type="ORF">ACFSJD_33630</name>
</gene>
<evidence type="ECO:0000313" key="4">
    <source>
        <dbReference type="Proteomes" id="UP001597114"/>
    </source>
</evidence>
<feature type="compositionally biased region" description="Basic and acidic residues" evidence="1">
    <location>
        <begin position="295"/>
        <end position="310"/>
    </location>
</feature>
<dbReference type="InterPro" id="IPR021421">
    <property type="entry name" value="DUF3071"/>
</dbReference>
<dbReference type="Proteomes" id="UP001597114">
    <property type="component" value="Unassembled WGS sequence"/>
</dbReference>
<organism evidence="3 4">
    <name type="scientific">Pseudonocardia yunnanensis</name>
    <dbReference type="NCBI Taxonomy" id="58107"/>
    <lineage>
        <taxon>Bacteria</taxon>
        <taxon>Bacillati</taxon>
        <taxon>Actinomycetota</taxon>
        <taxon>Actinomycetes</taxon>
        <taxon>Pseudonocardiales</taxon>
        <taxon>Pseudonocardiaceae</taxon>
        <taxon>Pseudonocardia</taxon>
    </lineage>
</organism>
<feature type="compositionally biased region" description="Pro residues" evidence="1">
    <location>
        <begin position="275"/>
        <end position="291"/>
    </location>
</feature>
<feature type="region of interest" description="Disordered" evidence="1">
    <location>
        <begin position="209"/>
        <end position="360"/>
    </location>
</feature>
<feature type="compositionally biased region" description="Basic and acidic residues" evidence="1">
    <location>
        <begin position="209"/>
        <end position="227"/>
    </location>
</feature>
<feature type="compositionally biased region" description="Basic and acidic residues" evidence="1">
    <location>
        <begin position="255"/>
        <end position="269"/>
    </location>
</feature>
<keyword evidence="4" id="KW-1185">Reference proteome</keyword>
<protein>
    <submittedName>
        <fullName evidence="3">Septation protein SepH</fullName>
    </submittedName>
</protein>
<feature type="domain" description="DUF3071" evidence="2">
    <location>
        <begin position="1"/>
        <end position="171"/>
    </location>
</feature>
<dbReference type="Pfam" id="PF11268">
    <property type="entry name" value="DUF3071"/>
    <property type="match status" value="1"/>
</dbReference>
<name>A0ABW4F5C7_9PSEU</name>
<evidence type="ECO:0000259" key="2">
    <source>
        <dbReference type="Pfam" id="PF11268"/>
    </source>
</evidence>
<accession>A0ABW4F5C7</accession>
<dbReference type="InterPro" id="IPR047682">
    <property type="entry name" value="SepH-like"/>
</dbReference>
<proteinExistence type="predicted"/>
<dbReference type="NCBIfam" id="NF040712">
    <property type="entry name" value="SepH"/>
    <property type="match status" value="1"/>
</dbReference>